<dbReference type="InterPro" id="IPR000718">
    <property type="entry name" value="Peptidase_M13"/>
</dbReference>
<comment type="caution">
    <text evidence="11">The sequence shown here is derived from an EMBL/GenBank/DDBJ whole genome shotgun (WGS) entry which is preliminary data.</text>
</comment>
<keyword evidence="3" id="KW-0645">Protease</keyword>
<name>A0A501PMF9_9PROT</name>
<evidence type="ECO:0000259" key="9">
    <source>
        <dbReference type="Pfam" id="PF01431"/>
    </source>
</evidence>
<dbReference type="Gene3D" id="3.40.390.10">
    <property type="entry name" value="Collagenase (Catalytic Domain)"/>
    <property type="match status" value="1"/>
</dbReference>
<dbReference type="InterPro" id="IPR018497">
    <property type="entry name" value="Peptidase_M13_C"/>
</dbReference>
<keyword evidence="8" id="KW-0732">Signal</keyword>
<feature type="chain" id="PRO_5021406279" evidence="8">
    <location>
        <begin position="21"/>
        <end position="684"/>
    </location>
</feature>
<comment type="similarity">
    <text evidence="2">Belongs to the peptidase M13 family.</text>
</comment>
<dbReference type="PANTHER" id="PTHR11733:SF167">
    <property type="entry name" value="FI17812P1-RELATED"/>
    <property type="match status" value="1"/>
</dbReference>
<evidence type="ECO:0000256" key="4">
    <source>
        <dbReference type="ARBA" id="ARBA00022723"/>
    </source>
</evidence>
<dbReference type="RefSeq" id="WP_139939239.1">
    <property type="nucleotide sequence ID" value="NZ_JBHSYP010000003.1"/>
</dbReference>
<evidence type="ECO:0000256" key="5">
    <source>
        <dbReference type="ARBA" id="ARBA00022801"/>
    </source>
</evidence>
<dbReference type="Gene3D" id="1.10.1380.10">
    <property type="entry name" value="Neutral endopeptidase , domain2"/>
    <property type="match status" value="1"/>
</dbReference>
<gene>
    <name evidence="11" type="ORF">FIV46_05565</name>
</gene>
<accession>A0A501PMF9</accession>
<evidence type="ECO:0000256" key="6">
    <source>
        <dbReference type="ARBA" id="ARBA00022833"/>
    </source>
</evidence>
<dbReference type="PROSITE" id="PS51885">
    <property type="entry name" value="NEPRILYSIN"/>
    <property type="match status" value="1"/>
</dbReference>
<keyword evidence="5" id="KW-0378">Hydrolase</keyword>
<sequence>MKKYLGYTGLALLLGSAFLAGGCSPANESSEEQATLSSGVHQAHMNKEIAPGDDFFEYVNGTWLANTEIPADKSSIGTFYYLRDNAEDDVKAIIEESAAADNAPGSDAQKVGDFYNSYMDMETRNARGIEPLQPEFAKIDAISSYDDLAKWFAYADKVGFDAPFGLYVNNDAKQADQYAIYAWQSGLGLPDREYYFKDDEKSVETREKYVAHVERMLALAGIDEAAAKARQIMDLETSIADKHWLKEDNRDSVKRYNKYERAQLKDLVPGFDWDDYLAETGLADLKEIIINQPSFMEGLAGVIKDTDLDTWKTWAKWSVINNTASRLTAEIDQANFDFYGKVLSGTEEQRPMWRRAVSAVNSTLGEVVGKVYVDKHFKPEAKARMQELVGNLVKAYEVSIKDLDWMGEETKQKALEKLHKFTPKIGYPDQWKDYAKLEIKREDYFGNVIRAHIVEHERELAKLGGPIQRWEWFMTPQTVNAYYNPTMNEIVFPAAILQPPFFDMAADDAVNYGAIGGVIGHEIGHGFDDKGSTYNGDGELQNWWTDEDRKAFEERTGQLVAQYNGFEALPDLHVNGEFTLGENIGDLGGLSIAYKAYKMSLNGKEAPVIDGFTGEQRFFIGWAQGFQGKYRDEALRTRIQTDPHSPARFRVNGVVRNVPAFYEAFGLSETSGLYLAPDERVKIW</sequence>
<dbReference type="InterPro" id="IPR042089">
    <property type="entry name" value="Peptidase_M13_dom_2"/>
</dbReference>
<dbReference type="GO" id="GO:0046872">
    <property type="term" value="F:metal ion binding"/>
    <property type="evidence" value="ECO:0007669"/>
    <property type="project" value="UniProtKB-KW"/>
</dbReference>
<evidence type="ECO:0000313" key="12">
    <source>
        <dbReference type="Proteomes" id="UP000319148"/>
    </source>
</evidence>
<protein>
    <submittedName>
        <fullName evidence="11">Peptidase M13</fullName>
    </submittedName>
</protein>
<evidence type="ECO:0000256" key="8">
    <source>
        <dbReference type="SAM" id="SignalP"/>
    </source>
</evidence>
<evidence type="ECO:0000256" key="1">
    <source>
        <dbReference type="ARBA" id="ARBA00001947"/>
    </source>
</evidence>
<dbReference type="Proteomes" id="UP000319148">
    <property type="component" value="Unassembled WGS sequence"/>
</dbReference>
<reference evidence="12" key="1">
    <citation type="submission" date="2019-06" db="EMBL/GenBank/DDBJ databases">
        <title>The complete genome of Emcibacter congregatus ZYLT.</title>
        <authorList>
            <person name="Zhao Z."/>
        </authorList>
    </citation>
    <scope>NUCLEOTIDE SEQUENCE [LARGE SCALE GENOMIC DNA]</scope>
    <source>
        <strain evidence="12">MCCC 1A06723</strain>
    </source>
</reference>
<feature type="signal peptide" evidence="8">
    <location>
        <begin position="1"/>
        <end position="20"/>
    </location>
</feature>
<keyword evidence="7" id="KW-0482">Metalloprotease</keyword>
<dbReference type="CDD" id="cd08662">
    <property type="entry name" value="M13"/>
    <property type="match status" value="1"/>
</dbReference>
<dbReference type="Pfam" id="PF01431">
    <property type="entry name" value="Peptidase_M13"/>
    <property type="match status" value="1"/>
</dbReference>
<proteinExistence type="inferred from homology"/>
<feature type="domain" description="Peptidase M13 C-terminal" evidence="9">
    <location>
        <begin position="480"/>
        <end position="681"/>
    </location>
</feature>
<evidence type="ECO:0000313" key="11">
    <source>
        <dbReference type="EMBL" id="TPD61679.1"/>
    </source>
</evidence>
<keyword evidence="4" id="KW-0479">Metal-binding</keyword>
<dbReference type="InterPro" id="IPR024079">
    <property type="entry name" value="MetalloPept_cat_dom_sf"/>
</dbReference>
<feature type="domain" description="Peptidase M13 N-terminal" evidence="10">
    <location>
        <begin position="51"/>
        <end position="428"/>
    </location>
</feature>
<dbReference type="GO" id="GO:0004222">
    <property type="term" value="F:metalloendopeptidase activity"/>
    <property type="evidence" value="ECO:0007669"/>
    <property type="project" value="InterPro"/>
</dbReference>
<dbReference type="PROSITE" id="PS51257">
    <property type="entry name" value="PROKAR_LIPOPROTEIN"/>
    <property type="match status" value="1"/>
</dbReference>
<organism evidence="11 12">
    <name type="scientific">Emcibacter nanhaiensis</name>
    <dbReference type="NCBI Taxonomy" id="1505037"/>
    <lineage>
        <taxon>Bacteria</taxon>
        <taxon>Pseudomonadati</taxon>
        <taxon>Pseudomonadota</taxon>
        <taxon>Alphaproteobacteria</taxon>
        <taxon>Emcibacterales</taxon>
        <taxon>Emcibacteraceae</taxon>
        <taxon>Emcibacter</taxon>
    </lineage>
</organism>
<evidence type="ECO:0000259" key="10">
    <source>
        <dbReference type="Pfam" id="PF05649"/>
    </source>
</evidence>
<dbReference type="EMBL" id="VFIY01000005">
    <property type="protein sequence ID" value="TPD61679.1"/>
    <property type="molecule type" value="Genomic_DNA"/>
</dbReference>
<dbReference type="PANTHER" id="PTHR11733">
    <property type="entry name" value="ZINC METALLOPROTEASE FAMILY M13 NEPRILYSIN-RELATED"/>
    <property type="match status" value="1"/>
</dbReference>
<dbReference type="SUPFAM" id="SSF55486">
    <property type="entry name" value="Metalloproteases ('zincins'), catalytic domain"/>
    <property type="match status" value="1"/>
</dbReference>
<dbReference type="GO" id="GO:0005886">
    <property type="term" value="C:plasma membrane"/>
    <property type="evidence" value="ECO:0007669"/>
    <property type="project" value="TreeGrafter"/>
</dbReference>
<dbReference type="AlphaFoldDB" id="A0A501PMF9"/>
<dbReference type="OrthoDB" id="9775677at2"/>
<dbReference type="InterPro" id="IPR008753">
    <property type="entry name" value="Peptidase_M13_N"/>
</dbReference>
<dbReference type="GO" id="GO:0016485">
    <property type="term" value="P:protein processing"/>
    <property type="evidence" value="ECO:0007669"/>
    <property type="project" value="TreeGrafter"/>
</dbReference>
<comment type="cofactor">
    <cofactor evidence="1">
        <name>Zn(2+)</name>
        <dbReference type="ChEBI" id="CHEBI:29105"/>
    </cofactor>
</comment>
<dbReference type="Pfam" id="PF05649">
    <property type="entry name" value="Peptidase_M13_N"/>
    <property type="match status" value="1"/>
</dbReference>
<evidence type="ECO:0000256" key="7">
    <source>
        <dbReference type="ARBA" id="ARBA00023049"/>
    </source>
</evidence>
<evidence type="ECO:0000256" key="2">
    <source>
        <dbReference type="ARBA" id="ARBA00007357"/>
    </source>
</evidence>
<keyword evidence="6" id="KW-0862">Zinc</keyword>
<dbReference type="PRINTS" id="PR00786">
    <property type="entry name" value="NEPRILYSIN"/>
</dbReference>
<evidence type="ECO:0000256" key="3">
    <source>
        <dbReference type="ARBA" id="ARBA00022670"/>
    </source>
</evidence>
<keyword evidence="12" id="KW-1185">Reference proteome</keyword>